<evidence type="ECO:0000313" key="2">
    <source>
        <dbReference type="WBParaSite" id="ACRNAN_scaffold4317.g20632.t1"/>
    </source>
</evidence>
<accession>A0A914DXH4</accession>
<reference evidence="2" key="1">
    <citation type="submission" date="2022-11" db="UniProtKB">
        <authorList>
            <consortium name="WormBaseParasite"/>
        </authorList>
    </citation>
    <scope>IDENTIFICATION</scope>
</reference>
<dbReference type="WBParaSite" id="ACRNAN_scaffold4317.g20632.t1">
    <property type="protein sequence ID" value="ACRNAN_scaffold4317.g20632.t1"/>
    <property type="gene ID" value="ACRNAN_scaffold4317.g20632"/>
</dbReference>
<sequence length="175" mass="20486">MRYLRNEPQIEDGNVLRINIIGVPKLIRTVKLQANGDVNRWVIQRGEMKTPSLLIGFNQYYKLVNCQSVLHEPTGFYCVSIQIGSMVEFHLNGTRVLRVRLLWKPMKSGLNNNFGIVVMGRLRSFWKEVSENPAFFQKYHNYMLEQEVEGLIEEVTDFMNGFPVYCNLIMSHWLQ</sequence>
<protein>
    <submittedName>
        <fullName evidence="2">Uncharacterized protein</fullName>
    </submittedName>
</protein>
<organism evidence="1 2">
    <name type="scientific">Acrobeloides nanus</name>
    <dbReference type="NCBI Taxonomy" id="290746"/>
    <lineage>
        <taxon>Eukaryota</taxon>
        <taxon>Metazoa</taxon>
        <taxon>Ecdysozoa</taxon>
        <taxon>Nematoda</taxon>
        <taxon>Chromadorea</taxon>
        <taxon>Rhabditida</taxon>
        <taxon>Tylenchina</taxon>
        <taxon>Cephalobomorpha</taxon>
        <taxon>Cephaloboidea</taxon>
        <taxon>Cephalobidae</taxon>
        <taxon>Acrobeloides</taxon>
    </lineage>
</organism>
<name>A0A914DXH4_9BILA</name>
<dbReference type="Proteomes" id="UP000887540">
    <property type="component" value="Unplaced"/>
</dbReference>
<proteinExistence type="predicted"/>
<dbReference type="AlphaFoldDB" id="A0A914DXH4"/>
<keyword evidence="1" id="KW-1185">Reference proteome</keyword>
<evidence type="ECO:0000313" key="1">
    <source>
        <dbReference type="Proteomes" id="UP000887540"/>
    </source>
</evidence>